<proteinExistence type="predicted"/>
<evidence type="ECO:0000256" key="3">
    <source>
        <dbReference type="ARBA" id="ARBA00022692"/>
    </source>
</evidence>
<dbReference type="AlphaFoldDB" id="A0A0K1EB60"/>
<keyword evidence="8" id="KW-1185">Reference proteome</keyword>
<dbReference type="KEGG" id="ccro:CMC5_022210"/>
<accession>A0A0K1EB60</accession>
<sequence>MQGVNTGRVSKPGAREPAAAGTLAALATLYLAQGLPFGFQAHGLRGYLTESGMDLKKVGLAGALAMPWTLKLLWAPLVDRYGSRRVGRRKSWIIPLQVLLALACATVAMTPPSQGLTPLLVLILLMNLLAATQDIAVDGLAIDLLKPHQLGRGNAAQVVGFKVGMLIAGGWLLWASPWIGWSGMFFVMSALVLAALGATLMLREPESAGDGDERAAEGSPGSLRGVLRSLLEALKVPGAGWLLLFVGTYKLGESMVDAMFIPYLIGSGYTMSDIGKWIGTYGMVASIAGSLAGGELARRMPLLGAVGLAAVLRAAALSGPWYLASLGGKPPAAGVLTVSILEHFFGGALTTAMFAFMMSRVRRSVGATHYTLLAGVETLGKTPGMLSGYVVAALGYRGLFALGVALSVAFLGLLLPLRERPSRDAISSQARRSYAGRGPG</sequence>
<evidence type="ECO:0000256" key="2">
    <source>
        <dbReference type="ARBA" id="ARBA00022448"/>
    </source>
</evidence>
<protein>
    <submittedName>
        <fullName evidence="7">MFS transporter</fullName>
    </submittedName>
</protein>
<feature type="transmembrane region" description="Helical" evidence="6">
    <location>
        <begin position="58"/>
        <end position="79"/>
    </location>
</feature>
<evidence type="ECO:0000313" key="7">
    <source>
        <dbReference type="EMBL" id="AKT38079.1"/>
    </source>
</evidence>
<feature type="transmembrane region" description="Helical" evidence="6">
    <location>
        <begin position="335"/>
        <end position="358"/>
    </location>
</feature>
<feature type="transmembrane region" description="Helical" evidence="6">
    <location>
        <begin position="91"/>
        <end position="110"/>
    </location>
</feature>
<dbReference type="STRING" id="52.CMC5_022210"/>
<evidence type="ECO:0000313" key="8">
    <source>
        <dbReference type="Proteomes" id="UP000067626"/>
    </source>
</evidence>
<evidence type="ECO:0000256" key="5">
    <source>
        <dbReference type="ARBA" id="ARBA00023136"/>
    </source>
</evidence>
<dbReference type="InterPro" id="IPR036259">
    <property type="entry name" value="MFS_trans_sf"/>
</dbReference>
<dbReference type="GO" id="GO:0035348">
    <property type="term" value="P:acetyl-CoA transmembrane transport"/>
    <property type="evidence" value="ECO:0007669"/>
    <property type="project" value="InterPro"/>
</dbReference>
<keyword evidence="4 6" id="KW-1133">Transmembrane helix</keyword>
<dbReference type="InterPro" id="IPR024371">
    <property type="entry name" value="AcetylCoA_trans_1-like"/>
</dbReference>
<feature type="transmembrane region" description="Helical" evidence="6">
    <location>
        <begin position="154"/>
        <end position="174"/>
    </location>
</feature>
<evidence type="ECO:0000256" key="1">
    <source>
        <dbReference type="ARBA" id="ARBA00004141"/>
    </source>
</evidence>
<feature type="transmembrane region" description="Helical" evidence="6">
    <location>
        <begin position="116"/>
        <end position="142"/>
    </location>
</feature>
<dbReference type="GO" id="GO:0016020">
    <property type="term" value="C:membrane"/>
    <property type="evidence" value="ECO:0007669"/>
    <property type="project" value="UniProtKB-SubCell"/>
</dbReference>
<evidence type="ECO:0000256" key="4">
    <source>
        <dbReference type="ARBA" id="ARBA00022989"/>
    </source>
</evidence>
<dbReference type="GO" id="GO:0008521">
    <property type="term" value="F:acetyl-CoA transmembrane transporter activity"/>
    <property type="evidence" value="ECO:0007669"/>
    <property type="project" value="InterPro"/>
</dbReference>
<gene>
    <name evidence="7" type="ORF">CMC5_022210</name>
</gene>
<dbReference type="Pfam" id="PF13000">
    <property type="entry name" value="Acatn"/>
    <property type="match status" value="1"/>
</dbReference>
<keyword evidence="3 6" id="KW-0812">Transmembrane</keyword>
<dbReference type="InterPro" id="IPR004752">
    <property type="entry name" value="AmpG_permease/AT-1"/>
</dbReference>
<keyword evidence="2" id="KW-0813">Transport</keyword>
<dbReference type="PANTHER" id="PTHR12778">
    <property type="entry name" value="SOLUTE CARRIER FAMILY 33 ACETYL-COA TRANSPORTER -RELATED"/>
    <property type="match status" value="1"/>
</dbReference>
<feature type="transmembrane region" description="Helical" evidence="6">
    <location>
        <begin position="398"/>
        <end position="417"/>
    </location>
</feature>
<dbReference type="SUPFAM" id="SSF103473">
    <property type="entry name" value="MFS general substrate transporter"/>
    <property type="match status" value="1"/>
</dbReference>
<name>A0A0K1EB60_CHOCO</name>
<comment type="subcellular location">
    <subcellularLocation>
        <location evidence="1">Membrane</location>
        <topology evidence="1">Multi-pass membrane protein</topology>
    </subcellularLocation>
</comment>
<dbReference type="Gene3D" id="1.20.1250.20">
    <property type="entry name" value="MFS general substrate transporter like domains"/>
    <property type="match status" value="1"/>
</dbReference>
<dbReference type="EMBL" id="CP012159">
    <property type="protein sequence ID" value="AKT38079.1"/>
    <property type="molecule type" value="Genomic_DNA"/>
</dbReference>
<dbReference type="PANTHER" id="PTHR12778:SF10">
    <property type="entry name" value="MAJOR FACILITATOR SUPERFAMILY DOMAIN-CONTAINING PROTEIN 3"/>
    <property type="match status" value="1"/>
</dbReference>
<feature type="transmembrane region" description="Helical" evidence="6">
    <location>
        <begin position="180"/>
        <end position="202"/>
    </location>
</feature>
<dbReference type="Proteomes" id="UP000067626">
    <property type="component" value="Chromosome"/>
</dbReference>
<evidence type="ECO:0000256" key="6">
    <source>
        <dbReference type="SAM" id="Phobius"/>
    </source>
</evidence>
<dbReference type="CDD" id="cd17485">
    <property type="entry name" value="MFS_MFSD3"/>
    <property type="match status" value="1"/>
</dbReference>
<organism evidence="7 8">
    <name type="scientific">Chondromyces crocatus</name>
    <dbReference type="NCBI Taxonomy" id="52"/>
    <lineage>
        <taxon>Bacteria</taxon>
        <taxon>Pseudomonadati</taxon>
        <taxon>Myxococcota</taxon>
        <taxon>Polyangia</taxon>
        <taxon>Polyangiales</taxon>
        <taxon>Polyangiaceae</taxon>
        <taxon>Chondromyces</taxon>
    </lineage>
</organism>
<dbReference type="OrthoDB" id="9787815at2"/>
<feature type="transmembrane region" description="Helical" evidence="6">
    <location>
        <begin position="302"/>
        <end position="323"/>
    </location>
</feature>
<keyword evidence="5 6" id="KW-0472">Membrane</keyword>
<reference evidence="7 8" key="1">
    <citation type="submission" date="2015-07" db="EMBL/GenBank/DDBJ databases">
        <title>Genome analysis of myxobacterium Chondromyces crocatus Cm c5 reveals a high potential for natural compound synthesis and the genetic basis for the loss of fruiting body formation.</title>
        <authorList>
            <person name="Zaburannyi N."/>
            <person name="Bunk B."/>
            <person name="Maier J."/>
            <person name="Overmann J."/>
            <person name="Mueller R."/>
        </authorList>
    </citation>
    <scope>NUCLEOTIDE SEQUENCE [LARGE SCALE GENOMIC DNA]</scope>
    <source>
        <strain evidence="7 8">Cm c5</strain>
    </source>
</reference>